<dbReference type="Proteomes" id="UP000824120">
    <property type="component" value="Chromosome 2"/>
</dbReference>
<sequence length="86" mass="9564">MSSGHLPHRVLQDLQLMLGSERVLSPIVVQVGLADLFGVSATGLSARQPTLFKHLPHFDVQIQHTIILNLKRKKIKLGLPPKQRLS</sequence>
<protein>
    <submittedName>
        <fullName evidence="1">Uncharacterized protein</fullName>
    </submittedName>
</protein>
<dbReference type="AlphaFoldDB" id="A0A9J6A5G3"/>
<keyword evidence="2" id="KW-1185">Reference proteome</keyword>
<organism evidence="1 2">
    <name type="scientific">Solanum commersonii</name>
    <name type="common">Commerson's wild potato</name>
    <name type="synonym">Commerson's nightshade</name>
    <dbReference type="NCBI Taxonomy" id="4109"/>
    <lineage>
        <taxon>Eukaryota</taxon>
        <taxon>Viridiplantae</taxon>
        <taxon>Streptophyta</taxon>
        <taxon>Embryophyta</taxon>
        <taxon>Tracheophyta</taxon>
        <taxon>Spermatophyta</taxon>
        <taxon>Magnoliopsida</taxon>
        <taxon>eudicotyledons</taxon>
        <taxon>Gunneridae</taxon>
        <taxon>Pentapetalae</taxon>
        <taxon>asterids</taxon>
        <taxon>lamiids</taxon>
        <taxon>Solanales</taxon>
        <taxon>Solanaceae</taxon>
        <taxon>Solanoideae</taxon>
        <taxon>Solaneae</taxon>
        <taxon>Solanum</taxon>
    </lineage>
</organism>
<proteinExistence type="predicted"/>
<reference evidence="1 2" key="1">
    <citation type="submission" date="2020-09" db="EMBL/GenBank/DDBJ databases">
        <title>De no assembly of potato wild relative species, Solanum commersonii.</title>
        <authorList>
            <person name="Cho K."/>
        </authorList>
    </citation>
    <scope>NUCLEOTIDE SEQUENCE [LARGE SCALE GENOMIC DNA]</scope>
    <source>
        <strain evidence="1">LZ3.2</strain>
        <tissue evidence="1">Leaf</tissue>
    </source>
</reference>
<dbReference type="EMBL" id="JACXVP010000002">
    <property type="protein sequence ID" value="KAG5619870.1"/>
    <property type="molecule type" value="Genomic_DNA"/>
</dbReference>
<gene>
    <name evidence="1" type="ORF">H5410_005088</name>
</gene>
<comment type="caution">
    <text evidence="1">The sequence shown here is derived from an EMBL/GenBank/DDBJ whole genome shotgun (WGS) entry which is preliminary data.</text>
</comment>
<evidence type="ECO:0000313" key="1">
    <source>
        <dbReference type="EMBL" id="KAG5619870.1"/>
    </source>
</evidence>
<accession>A0A9J6A5G3</accession>
<evidence type="ECO:0000313" key="2">
    <source>
        <dbReference type="Proteomes" id="UP000824120"/>
    </source>
</evidence>
<name>A0A9J6A5G3_SOLCO</name>